<dbReference type="OrthoDB" id="10678709at2759"/>
<feature type="coiled-coil region" evidence="1">
    <location>
        <begin position="294"/>
        <end position="420"/>
    </location>
</feature>
<evidence type="ECO:0000256" key="2">
    <source>
        <dbReference type="SAM" id="MobiDB-lite"/>
    </source>
</evidence>
<dbReference type="Proteomes" id="UP000663879">
    <property type="component" value="Unassembled WGS sequence"/>
</dbReference>
<sequence>MNQNLNFNENNLQEKYETSNSNSIDQGINEERKLINFTNEFQNENLETSIVEEDFLDKDKEQIIDSPKLDDNYITNEANDDLNFNEKPLINEKKSILEIQEPILESSLKNDSTKFFLIGVVDLPQDRSLKDEIINGKLDLKSVKLVADDVNKEKGVLSHFDENFELNIRIRSETINLKGQKRLSSSSLIEIKDRVDQNLLYINDIKKTLTHEKILNILDSKINNLNDDINQNFSKIDLQLQNCVNGQNRFEEMFTNYLSETKNELLDERNLFKNIIQDFHSYIGMIPIFYINKTKLLENELEILNEKLRTLQSENSLKDDEIKKLRNDLEDIKFNSENKKNEINNLNEITEHSLNDQLIQKQVDFLEDINILNKLLKELQDENLDLKKQILKFQPENKNQEILNQIVNKLKRAYNDEEDKVKVEQFENIKTKSVCLKIDLEISDDFLREKLIQAIKKINDQHPFTLVNILHDITEETNLTLRTLSNIFIALNQLIKFLDENDTNLIQEILIKVKDFDIVSKYETIRLALKYFPERKIKLLEIFIRDLHKLILKNGDLDECFSKMNSDLCLKISSILEFFKISNRPIGIELIGELKRTWLEPRIILKKSSFL</sequence>
<organism evidence="3 4">
    <name type="scientific">Brachionus calyciflorus</name>
    <dbReference type="NCBI Taxonomy" id="104777"/>
    <lineage>
        <taxon>Eukaryota</taxon>
        <taxon>Metazoa</taxon>
        <taxon>Spiralia</taxon>
        <taxon>Gnathifera</taxon>
        <taxon>Rotifera</taxon>
        <taxon>Eurotatoria</taxon>
        <taxon>Monogononta</taxon>
        <taxon>Pseudotrocha</taxon>
        <taxon>Ploima</taxon>
        <taxon>Brachionidae</taxon>
        <taxon>Brachionus</taxon>
    </lineage>
</organism>
<proteinExistence type="predicted"/>
<comment type="caution">
    <text evidence="3">The sequence shown here is derived from an EMBL/GenBank/DDBJ whole genome shotgun (WGS) entry which is preliminary data.</text>
</comment>
<feature type="region of interest" description="Disordered" evidence="2">
    <location>
        <begin position="1"/>
        <end position="23"/>
    </location>
</feature>
<name>A0A813LZJ9_9BILA</name>
<dbReference type="EMBL" id="CAJNOC010000038">
    <property type="protein sequence ID" value="CAF0708960.1"/>
    <property type="molecule type" value="Genomic_DNA"/>
</dbReference>
<keyword evidence="4" id="KW-1185">Reference proteome</keyword>
<dbReference type="AlphaFoldDB" id="A0A813LZJ9"/>
<keyword evidence="1" id="KW-0175">Coiled coil</keyword>
<gene>
    <name evidence="3" type="ORF">OXX778_LOCUS723</name>
</gene>
<feature type="compositionally biased region" description="Low complexity" evidence="2">
    <location>
        <begin position="1"/>
        <end position="11"/>
    </location>
</feature>
<evidence type="ECO:0000313" key="4">
    <source>
        <dbReference type="Proteomes" id="UP000663879"/>
    </source>
</evidence>
<protein>
    <submittedName>
        <fullName evidence="3">Uncharacterized protein</fullName>
    </submittedName>
</protein>
<evidence type="ECO:0000313" key="3">
    <source>
        <dbReference type="EMBL" id="CAF0708960.1"/>
    </source>
</evidence>
<reference evidence="3" key="1">
    <citation type="submission" date="2021-02" db="EMBL/GenBank/DDBJ databases">
        <authorList>
            <person name="Nowell W R."/>
        </authorList>
    </citation>
    <scope>NUCLEOTIDE SEQUENCE</scope>
    <source>
        <strain evidence="3">Ploen Becks lab</strain>
    </source>
</reference>
<evidence type="ECO:0000256" key="1">
    <source>
        <dbReference type="SAM" id="Coils"/>
    </source>
</evidence>
<accession>A0A813LZJ9</accession>